<dbReference type="Proteomes" id="UP000295097">
    <property type="component" value="Unassembled WGS sequence"/>
</dbReference>
<name>A0A4R3NNU2_9HYPH</name>
<organism evidence="1 2">
    <name type="scientific">Martelella mediterranea</name>
    <dbReference type="NCBI Taxonomy" id="293089"/>
    <lineage>
        <taxon>Bacteria</taxon>
        <taxon>Pseudomonadati</taxon>
        <taxon>Pseudomonadota</taxon>
        <taxon>Alphaproteobacteria</taxon>
        <taxon>Hyphomicrobiales</taxon>
        <taxon>Aurantimonadaceae</taxon>
        <taxon>Martelella</taxon>
    </lineage>
</organism>
<evidence type="ECO:0000313" key="2">
    <source>
        <dbReference type="Proteomes" id="UP000295097"/>
    </source>
</evidence>
<proteinExistence type="predicted"/>
<reference evidence="1 2" key="1">
    <citation type="submission" date="2019-03" db="EMBL/GenBank/DDBJ databases">
        <title>Freshwater and sediment microbial communities from various areas in North America, analyzing microbe dynamics in response to fracking.</title>
        <authorList>
            <person name="Lamendella R."/>
        </authorList>
    </citation>
    <scope>NUCLEOTIDE SEQUENCE [LARGE SCALE GENOMIC DNA]</scope>
    <source>
        <strain evidence="1 2">175.2</strain>
    </source>
</reference>
<comment type="caution">
    <text evidence="1">The sequence shown here is derived from an EMBL/GenBank/DDBJ whole genome shotgun (WGS) entry which is preliminary data.</text>
</comment>
<dbReference type="EMBL" id="SMAR01000024">
    <property type="protein sequence ID" value="TCT36083.1"/>
    <property type="molecule type" value="Genomic_DNA"/>
</dbReference>
<sequence length="44" mass="5130">MISDAVFDFGKCRSDLICFDPERFQRRLHAFWAGERLGIALVEL</sequence>
<accession>A0A4R3NNU2</accession>
<evidence type="ECO:0000313" key="1">
    <source>
        <dbReference type="EMBL" id="TCT36083.1"/>
    </source>
</evidence>
<dbReference type="AlphaFoldDB" id="A0A4R3NNU2"/>
<gene>
    <name evidence="1" type="ORF">EDC90_102467</name>
</gene>
<keyword evidence="2" id="KW-1185">Reference proteome</keyword>
<protein>
    <submittedName>
        <fullName evidence="1">Uncharacterized protein</fullName>
    </submittedName>
</protein>